<protein>
    <submittedName>
        <fullName evidence="1">Uncharacterized protein</fullName>
    </submittedName>
</protein>
<comment type="caution">
    <text evidence="1">The sequence shown here is derived from an EMBL/GenBank/DDBJ whole genome shotgun (WGS) entry which is preliminary data.</text>
</comment>
<accession>A0A644T6D1</accession>
<dbReference type="AlphaFoldDB" id="A0A644T6D1"/>
<dbReference type="InterPro" id="IPR011060">
    <property type="entry name" value="RibuloseP-bd_barrel"/>
</dbReference>
<gene>
    <name evidence="1" type="ORF">SDC9_08040</name>
</gene>
<evidence type="ECO:0000313" key="1">
    <source>
        <dbReference type="EMBL" id="MPL62420.1"/>
    </source>
</evidence>
<name>A0A644T6D1_9ZZZZ</name>
<sequence>MKRRFFVVIHALSLEEYGPLALPHVRESARIAFEEGAHGVFLIPDYVKGFAKAKLSDLSIYYDFLNEEYQSKDFLVGINFLLRRSELDGQLENLVSEINPRMLQTDYLSATVTKHYFPFTQIFGSFAFKGSKQETATGEELKVLSKLAEKYCDVPTTSGSATGVAAPIEKVKEIRSYLNSETRLGIASGADIQNVRPLIDAGATDFLVATSLIKEVKDKRDILDPELVKKMVRAVRSYG</sequence>
<dbReference type="EMBL" id="VSSQ01000017">
    <property type="protein sequence ID" value="MPL62420.1"/>
    <property type="molecule type" value="Genomic_DNA"/>
</dbReference>
<organism evidence="1">
    <name type="scientific">bioreactor metagenome</name>
    <dbReference type="NCBI Taxonomy" id="1076179"/>
    <lineage>
        <taxon>unclassified sequences</taxon>
        <taxon>metagenomes</taxon>
        <taxon>ecological metagenomes</taxon>
    </lineage>
</organism>
<reference evidence="1" key="1">
    <citation type="submission" date="2019-08" db="EMBL/GenBank/DDBJ databases">
        <authorList>
            <person name="Kucharzyk K."/>
            <person name="Murdoch R.W."/>
            <person name="Higgins S."/>
            <person name="Loffler F."/>
        </authorList>
    </citation>
    <scope>NUCLEOTIDE SEQUENCE</scope>
</reference>
<proteinExistence type="predicted"/>
<dbReference type="SUPFAM" id="SSF51366">
    <property type="entry name" value="Ribulose-phoshate binding barrel"/>
    <property type="match status" value="1"/>
</dbReference>